<gene>
    <name evidence="4" type="ORF">Cyrtocomes_00782</name>
</gene>
<evidence type="ECO:0000256" key="1">
    <source>
        <dbReference type="ARBA" id="ARBA00022679"/>
    </source>
</evidence>
<dbReference type="Gene3D" id="3.40.50.1820">
    <property type="entry name" value="alpha/beta hydrolase"/>
    <property type="match status" value="1"/>
</dbReference>
<dbReference type="PANTHER" id="PTHR36837">
    <property type="entry name" value="POLY(3-HYDROXYALKANOATE) POLYMERASE SUBUNIT PHAC"/>
    <property type="match status" value="1"/>
</dbReference>
<evidence type="ECO:0000259" key="3">
    <source>
        <dbReference type="Pfam" id="PF07167"/>
    </source>
</evidence>
<evidence type="ECO:0000313" key="4">
    <source>
        <dbReference type="EMBL" id="MDZ5762402.1"/>
    </source>
</evidence>
<dbReference type="InterPro" id="IPR010941">
    <property type="entry name" value="PhaC_N"/>
</dbReference>
<keyword evidence="1" id="KW-0808">Transferase</keyword>
<comment type="caution">
    <text evidence="4">The sequence shown here is derived from an EMBL/GenBank/DDBJ whole genome shotgun (WGS) entry which is preliminary data.</text>
</comment>
<evidence type="ECO:0000256" key="2">
    <source>
        <dbReference type="ARBA" id="ARBA00023315"/>
    </source>
</evidence>
<protein>
    <submittedName>
        <fullName evidence="4">Class I poly(R)-hydroxyalkanoic acid synthase</fullName>
    </submittedName>
</protein>
<evidence type="ECO:0000313" key="5">
    <source>
        <dbReference type="Proteomes" id="UP001293791"/>
    </source>
</evidence>
<keyword evidence="5" id="KW-1185">Reference proteome</keyword>
<dbReference type="Pfam" id="PF11339">
    <property type="entry name" value="DUF3141"/>
    <property type="match status" value="1"/>
</dbReference>
<proteinExistence type="predicted"/>
<dbReference type="InterPro" id="IPR024501">
    <property type="entry name" value="DUF3141"/>
</dbReference>
<accession>A0ABU5L8F7</accession>
<dbReference type="PANTHER" id="PTHR36837:SF5">
    <property type="entry name" value="POLY-3-HYDROXYBUTYRATE SYNTHASE"/>
    <property type="match status" value="1"/>
</dbReference>
<feature type="domain" description="Poly-beta-hydroxybutyrate polymerase N-terminal" evidence="3">
    <location>
        <begin position="98"/>
        <end position="233"/>
    </location>
</feature>
<dbReference type="Pfam" id="PF07167">
    <property type="entry name" value="PhaC_N"/>
    <property type="match status" value="1"/>
</dbReference>
<dbReference type="SUPFAM" id="SSF53474">
    <property type="entry name" value="alpha/beta-Hydrolases"/>
    <property type="match status" value="1"/>
</dbReference>
<dbReference type="InterPro" id="IPR029058">
    <property type="entry name" value="AB_hydrolase_fold"/>
</dbReference>
<dbReference type="Proteomes" id="UP001293791">
    <property type="component" value="Unassembled WGS sequence"/>
</dbReference>
<dbReference type="InterPro" id="IPR051321">
    <property type="entry name" value="PHA/PHB_synthase"/>
</dbReference>
<organism evidence="4 5">
    <name type="scientific">Candidatus Cyrtobacter comes</name>
    <dbReference type="NCBI Taxonomy" id="675776"/>
    <lineage>
        <taxon>Bacteria</taxon>
        <taxon>Pseudomonadati</taxon>
        <taxon>Pseudomonadota</taxon>
        <taxon>Alphaproteobacteria</taxon>
        <taxon>Rickettsiales</taxon>
        <taxon>Candidatus Midichloriaceae</taxon>
        <taxon>Candidatus Cyrtobacter</taxon>
    </lineage>
</organism>
<reference evidence="4 5" key="1">
    <citation type="submission" date="2023-02" db="EMBL/GenBank/DDBJ databases">
        <title>Host association and intracellularity evolved multiple times independently in the Rickettsiales.</title>
        <authorList>
            <person name="Castelli M."/>
            <person name="Nardi T."/>
            <person name="Gammuto L."/>
            <person name="Bellinzona G."/>
            <person name="Sabaneyeva E."/>
            <person name="Potekhin A."/>
            <person name="Serra V."/>
            <person name="Petroni G."/>
            <person name="Sassera D."/>
        </authorList>
    </citation>
    <scope>NUCLEOTIDE SEQUENCE [LARGE SCALE GENOMIC DNA]</scope>
    <source>
        <strain evidence="4 5">BOD18</strain>
    </source>
</reference>
<keyword evidence="2" id="KW-0012">Acyltransferase</keyword>
<sequence>MIPCSTLSTNITKAIEKYSEALSLAAQIDKEHRVFSYLWSISFGEFMKNNLSLYNQLQSGYTGFISAFFQGPDLFSNFAKITEKNLEYYKNFCTSNSHSADLSGALEFYNKVIIDLTSPEKLASLYYKIAELTISSNGQNILDGAENFLQDAKKSLSKKLFTISTVQDDLFEVGVNLAITKGKVVFQNELLQIIQYEPATDEVKEIPILFIPAWINKFYILDLQEKNSMVRWLTQKGYRVFVISWINPDATYKNTGFEDYMIKGAIAAINAVKKIASSTTVSCVGYCMGGTLLSATLSYLAKIKDKSVSSATFLCSLLDFEEVGRIAIFINENQVSFIEKIMERDGYFDGSYIASVFSLLRPNDMMWEYFVNNYLMGNQPSKLDLLFWNNDNIRIPAKMHSYCLRNMYMKNLLSKPNGLSINGKGIDFNDIKIPVYIFAAKEDHICPWKSVFKAAPLFNGERRLVLGGSGHIAGIINHPDRNKYWYSILESDLDENSNKHEGSWWLDWSSWLSTKLGKNIEAKGVVDAGLGEAPGSYVKM</sequence>
<name>A0ABU5L8F7_9RICK</name>
<dbReference type="EMBL" id="JARGYT010000045">
    <property type="protein sequence ID" value="MDZ5762402.1"/>
    <property type="molecule type" value="Genomic_DNA"/>
</dbReference>